<dbReference type="eggNOG" id="ENOG502R9X0">
    <property type="taxonomic scope" value="Eukaryota"/>
</dbReference>
<dbReference type="VEuPathDB" id="FungiDB:PYU1_G007158"/>
<dbReference type="EnsemblProtists" id="PYU1_T007173">
    <property type="protein sequence ID" value="PYU1_T007173"/>
    <property type="gene ID" value="PYU1_G007158"/>
</dbReference>
<reference evidence="5" key="1">
    <citation type="journal article" date="2010" name="Genome Biol.">
        <title>Genome sequence of the necrotrophic plant pathogen Pythium ultimum reveals original pathogenicity mechanisms and effector repertoire.</title>
        <authorList>
            <person name="Levesque C.A."/>
            <person name="Brouwer H."/>
            <person name="Cano L."/>
            <person name="Hamilton J.P."/>
            <person name="Holt C."/>
            <person name="Huitema E."/>
            <person name="Raffaele S."/>
            <person name="Robideau G.P."/>
            <person name="Thines M."/>
            <person name="Win J."/>
            <person name="Zerillo M.M."/>
            <person name="Beakes G.W."/>
            <person name="Boore J.L."/>
            <person name="Busam D."/>
            <person name="Dumas B."/>
            <person name="Ferriera S."/>
            <person name="Fuerstenberg S.I."/>
            <person name="Gachon C.M."/>
            <person name="Gaulin E."/>
            <person name="Govers F."/>
            <person name="Grenville-Briggs L."/>
            <person name="Horner N."/>
            <person name="Hostetler J."/>
            <person name="Jiang R.H."/>
            <person name="Johnson J."/>
            <person name="Krajaejun T."/>
            <person name="Lin H."/>
            <person name="Meijer H.J."/>
            <person name="Moore B."/>
            <person name="Morris P."/>
            <person name="Phuntmart V."/>
            <person name="Puiu D."/>
            <person name="Shetty J."/>
            <person name="Stajich J.E."/>
            <person name="Tripathy S."/>
            <person name="Wawra S."/>
            <person name="van West P."/>
            <person name="Whitty B.R."/>
            <person name="Coutinho P.M."/>
            <person name="Henrissat B."/>
            <person name="Martin F."/>
            <person name="Thomas P.D."/>
            <person name="Tyler B.M."/>
            <person name="De Vries R.P."/>
            <person name="Kamoun S."/>
            <person name="Yandell M."/>
            <person name="Tisserat N."/>
            <person name="Buell C.R."/>
        </authorList>
    </citation>
    <scope>NUCLEOTIDE SEQUENCE</scope>
    <source>
        <strain evidence="5">DAOM:BR144</strain>
    </source>
</reference>
<evidence type="ECO:0000313" key="5">
    <source>
        <dbReference type="Proteomes" id="UP000019132"/>
    </source>
</evidence>
<evidence type="ECO:0000256" key="1">
    <source>
        <dbReference type="ARBA" id="ARBA00006328"/>
    </source>
</evidence>
<dbReference type="PANTHER" id="PTHR42748:SF31">
    <property type="entry name" value="NMRA-LIKE DOMAIN-CONTAINING PROTEIN-RELATED"/>
    <property type="match status" value="1"/>
</dbReference>
<dbReference type="InterPro" id="IPR008030">
    <property type="entry name" value="NmrA-like"/>
</dbReference>
<dbReference type="PANTHER" id="PTHR42748">
    <property type="entry name" value="NITROGEN METABOLITE REPRESSION PROTEIN NMRA FAMILY MEMBER"/>
    <property type="match status" value="1"/>
</dbReference>
<protein>
    <recommendedName>
        <fullName evidence="3">NmrA-like domain-containing protein</fullName>
    </recommendedName>
</protein>
<evidence type="ECO:0000256" key="2">
    <source>
        <dbReference type="ARBA" id="ARBA00022857"/>
    </source>
</evidence>
<dbReference type="Gene3D" id="3.40.50.720">
    <property type="entry name" value="NAD(P)-binding Rossmann-like Domain"/>
    <property type="match status" value="1"/>
</dbReference>
<evidence type="ECO:0000259" key="3">
    <source>
        <dbReference type="Pfam" id="PF05368"/>
    </source>
</evidence>
<keyword evidence="5" id="KW-1185">Reference proteome</keyword>
<dbReference type="EMBL" id="GL376560">
    <property type="status" value="NOT_ANNOTATED_CDS"/>
    <property type="molecule type" value="Genomic_DNA"/>
</dbReference>
<dbReference type="InterPro" id="IPR036291">
    <property type="entry name" value="NAD(P)-bd_dom_sf"/>
</dbReference>
<keyword evidence="2" id="KW-0521">NADP</keyword>
<dbReference type="AlphaFoldDB" id="K3WQD1"/>
<dbReference type="Proteomes" id="UP000019132">
    <property type="component" value="Unassembled WGS sequence"/>
</dbReference>
<reference evidence="4" key="3">
    <citation type="submission" date="2015-02" db="UniProtKB">
        <authorList>
            <consortium name="EnsemblProtists"/>
        </authorList>
    </citation>
    <scope>IDENTIFICATION</scope>
    <source>
        <strain evidence="4">DAOM BR144</strain>
    </source>
</reference>
<dbReference type="SUPFAM" id="SSF51735">
    <property type="entry name" value="NAD(P)-binding Rossmann-fold domains"/>
    <property type="match status" value="1"/>
</dbReference>
<dbReference type="InterPro" id="IPR051164">
    <property type="entry name" value="NmrA-like_oxidored"/>
</dbReference>
<accession>K3WQD1</accession>
<dbReference type="OMA" id="THWAIET"/>
<dbReference type="InParanoid" id="K3WQD1"/>
<dbReference type="Pfam" id="PF05368">
    <property type="entry name" value="NmrA"/>
    <property type="match status" value="1"/>
</dbReference>
<comment type="similarity">
    <text evidence="1">Belongs to the NmrA-type oxidoreductase family.</text>
</comment>
<dbReference type="GO" id="GO:0005634">
    <property type="term" value="C:nucleus"/>
    <property type="evidence" value="ECO:0007669"/>
    <property type="project" value="TreeGrafter"/>
</dbReference>
<proteinExistence type="inferred from homology"/>
<dbReference type="STRING" id="431595.K3WQD1"/>
<reference evidence="5" key="2">
    <citation type="submission" date="2010-04" db="EMBL/GenBank/DDBJ databases">
        <authorList>
            <person name="Buell R."/>
            <person name="Hamilton J."/>
            <person name="Hostetler J."/>
        </authorList>
    </citation>
    <scope>NUCLEOTIDE SEQUENCE [LARGE SCALE GENOMIC DNA]</scope>
    <source>
        <strain evidence="5">DAOM:BR144</strain>
    </source>
</reference>
<feature type="domain" description="NmrA-like" evidence="3">
    <location>
        <begin position="13"/>
        <end position="290"/>
    </location>
</feature>
<dbReference type="HOGENOM" id="CLU_076691_0_0_1"/>
<evidence type="ECO:0000313" key="4">
    <source>
        <dbReference type="EnsemblProtists" id="PYU1_T007173"/>
    </source>
</evidence>
<organism evidence="4 5">
    <name type="scientific">Globisporangium ultimum (strain ATCC 200006 / CBS 805.95 / DAOM BR144)</name>
    <name type="common">Pythium ultimum</name>
    <dbReference type="NCBI Taxonomy" id="431595"/>
    <lineage>
        <taxon>Eukaryota</taxon>
        <taxon>Sar</taxon>
        <taxon>Stramenopiles</taxon>
        <taxon>Oomycota</taxon>
        <taxon>Peronosporomycetes</taxon>
        <taxon>Pythiales</taxon>
        <taxon>Pythiaceae</taxon>
        <taxon>Globisporangium</taxon>
    </lineage>
</organism>
<sequence>MSSASPSASTSPSILLVGATGNTGTSAVQWLSRALSSSAFPAPAHSASAAPPRILALTRDVESEAAKKLAQLDHVEVVQKDWTEIDTEWLVQWQVFRVYIAHHNPQTQFTDESRFLIACKDAKVEYLVKLSTNTPFVTPDTPMDYARSHWAVEQLLRQPEFRSMPTTILRANVFTTSFLQSLVDSVKATYQTASSGERLPIRALISKDAPVAPVDPKDVGAAAGALLALPDPSAHYGRTYHLSGPNDVCGEDVVHLIEAKLGEKLTVEYQSMELLNEILSYVSKDLGKAIKLSSTEFLWKGLCGLRNNPMTQSSPELLELNIPRTTVQEFIDRAFE</sequence>
<name>K3WQD1_GLOUD</name>